<dbReference type="InterPro" id="IPR051871">
    <property type="entry name" value="GMC_Oxidoreductase-Related"/>
</dbReference>
<evidence type="ECO:0000313" key="5">
    <source>
        <dbReference type="Proteomes" id="UP000321393"/>
    </source>
</evidence>
<organism evidence="4 5">
    <name type="scientific">Cucumis melo var. makuwa</name>
    <name type="common">Oriental melon</name>
    <dbReference type="NCBI Taxonomy" id="1194695"/>
    <lineage>
        <taxon>Eukaryota</taxon>
        <taxon>Viridiplantae</taxon>
        <taxon>Streptophyta</taxon>
        <taxon>Embryophyta</taxon>
        <taxon>Tracheophyta</taxon>
        <taxon>Spermatophyta</taxon>
        <taxon>Magnoliopsida</taxon>
        <taxon>eudicotyledons</taxon>
        <taxon>Gunneridae</taxon>
        <taxon>Pentapetalae</taxon>
        <taxon>rosids</taxon>
        <taxon>fabids</taxon>
        <taxon>Cucurbitales</taxon>
        <taxon>Cucurbitaceae</taxon>
        <taxon>Benincaseae</taxon>
        <taxon>Cucumis</taxon>
    </lineage>
</organism>
<sequence>MVGQSIPNANIPGTYLTISRPDIAYPLHFDMDSKLDWLRLSRPTFVEEFSSSLRVLTAIDPTGSPIRVHSFRFAPGKRSQSLSFFRDVGSKAIISGFWAGGVDGREWKVPLASLNLLRRRPQCPRPGSIVEPIKNSTEGVRPELKNWQSAVRDGLCSAGLDPYNGLTLDHSVGTSASTFESSGRRHS</sequence>
<dbReference type="PANTHER" id="PTHR45968">
    <property type="entry name" value="OSJNBA0019K04.7 PROTEIN"/>
    <property type="match status" value="1"/>
</dbReference>
<evidence type="ECO:0000256" key="3">
    <source>
        <dbReference type="ARBA" id="ARBA00022827"/>
    </source>
</evidence>
<comment type="caution">
    <text evidence="4">The sequence shown here is derived from an EMBL/GenBank/DDBJ whole genome shotgun (WGS) entry which is preliminary data.</text>
</comment>
<dbReference type="GO" id="GO:0016829">
    <property type="term" value="F:lyase activity"/>
    <property type="evidence" value="ECO:0007669"/>
    <property type="project" value="UniProtKB-KW"/>
</dbReference>
<dbReference type="AlphaFoldDB" id="A0A5A7UT90"/>
<accession>A0A5A7UT90</accession>
<proteinExistence type="predicted"/>
<name>A0A5A7UT90_CUCMM</name>
<protein>
    <submittedName>
        <fullName evidence="4">Mandelonitrile lyase</fullName>
    </submittedName>
</protein>
<gene>
    <name evidence="4" type="ORF">E6C27_scaffold43480G00020</name>
</gene>
<dbReference type="OrthoDB" id="269227at2759"/>
<reference evidence="4 5" key="1">
    <citation type="submission" date="2019-08" db="EMBL/GenBank/DDBJ databases">
        <title>Draft genome sequences of two oriental melons (Cucumis melo L. var makuwa).</title>
        <authorList>
            <person name="Kwon S.-Y."/>
        </authorList>
    </citation>
    <scope>NUCLEOTIDE SEQUENCE [LARGE SCALE GENOMIC DNA]</scope>
    <source>
        <strain evidence="5">cv. SW 3</strain>
        <tissue evidence="4">Leaf</tissue>
    </source>
</reference>
<evidence type="ECO:0000256" key="1">
    <source>
        <dbReference type="ARBA" id="ARBA00001974"/>
    </source>
</evidence>
<dbReference type="EMBL" id="SSTE01007353">
    <property type="protein sequence ID" value="KAA0056711.1"/>
    <property type="molecule type" value="Genomic_DNA"/>
</dbReference>
<keyword evidence="2" id="KW-0285">Flavoprotein</keyword>
<dbReference type="PANTHER" id="PTHR45968:SF2">
    <property type="entry name" value="(R)-MANDELONITRILE LYASE-LIKE"/>
    <property type="match status" value="1"/>
</dbReference>
<keyword evidence="4" id="KW-0456">Lyase</keyword>
<evidence type="ECO:0000256" key="2">
    <source>
        <dbReference type="ARBA" id="ARBA00022630"/>
    </source>
</evidence>
<keyword evidence="3" id="KW-0274">FAD</keyword>
<dbReference type="Gene3D" id="3.30.410.40">
    <property type="match status" value="1"/>
</dbReference>
<dbReference type="STRING" id="1194695.A0A5A7UT90"/>
<comment type="cofactor">
    <cofactor evidence="1">
        <name>FAD</name>
        <dbReference type="ChEBI" id="CHEBI:57692"/>
    </cofactor>
</comment>
<dbReference type="Proteomes" id="UP000321393">
    <property type="component" value="Unassembled WGS sequence"/>
</dbReference>
<evidence type="ECO:0000313" key="4">
    <source>
        <dbReference type="EMBL" id="KAA0056711.1"/>
    </source>
</evidence>